<dbReference type="GO" id="GO:0016020">
    <property type="term" value="C:membrane"/>
    <property type="evidence" value="ECO:0007669"/>
    <property type="project" value="UniProtKB-SubCell"/>
</dbReference>
<dbReference type="EMBL" id="AP028213">
    <property type="protein sequence ID" value="BEI89480.1"/>
    <property type="molecule type" value="Genomic_DNA"/>
</dbReference>
<evidence type="ECO:0000256" key="10">
    <source>
        <dbReference type="ARBA" id="ARBA00023209"/>
    </source>
</evidence>
<feature type="transmembrane region" description="Helical" evidence="14">
    <location>
        <begin position="388"/>
        <end position="409"/>
    </location>
</feature>
<gene>
    <name evidence="15" type="ORF">CcaverHIS019_0208420</name>
</gene>
<feature type="region of interest" description="Disordered" evidence="13">
    <location>
        <begin position="1"/>
        <end position="26"/>
    </location>
</feature>
<feature type="transmembrane region" description="Helical" evidence="14">
    <location>
        <begin position="226"/>
        <end position="246"/>
    </location>
</feature>
<protein>
    <recommendedName>
        <fullName evidence="3">Glycerophosphocholine acyltransferase 1</fullName>
    </recommendedName>
</protein>
<dbReference type="GO" id="GO:0006656">
    <property type="term" value="P:phosphatidylcholine biosynthetic process"/>
    <property type="evidence" value="ECO:0007669"/>
    <property type="project" value="TreeGrafter"/>
</dbReference>
<keyword evidence="6 14" id="KW-0812">Transmembrane</keyword>
<organism evidence="15 16">
    <name type="scientific">Cutaneotrichosporon cavernicola</name>
    <dbReference type="NCBI Taxonomy" id="279322"/>
    <lineage>
        <taxon>Eukaryota</taxon>
        <taxon>Fungi</taxon>
        <taxon>Dikarya</taxon>
        <taxon>Basidiomycota</taxon>
        <taxon>Agaricomycotina</taxon>
        <taxon>Tremellomycetes</taxon>
        <taxon>Trichosporonales</taxon>
        <taxon>Trichosporonaceae</taxon>
        <taxon>Cutaneotrichosporon</taxon>
    </lineage>
</organism>
<dbReference type="PANTHER" id="PTHR31201:SF1">
    <property type="entry name" value="GLYCEROPHOSPHOCHOLINE ACYLTRANSFERASE 1"/>
    <property type="match status" value="1"/>
</dbReference>
<keyword evidence="10" id="KW-0594">Phospholipid biosynthesis</keyword>
<feature type="transmembrane region" description="Helical" evidence="14">
    <location>
        <begin position="152"/>
        <end position="170"/>
    </location>
</feature>
<accession>A0AA48L1E1</accession>
<evidence type="ECO:0000256" key="14">
    <source>
        <dbReference type="SAM" id="Phobius"/>
    </source>
</evidence>
<feature type="compositionally biased region" description="Polar residues" evidence="13">
    <location>
        <begin position="431"/>
        <end position="450"/>
    </location>
</feature>
<sequence>MQETDFDTPPRSATPTAPPLSRSTSSLSGIASLGVDRVGENWSEGLVLLDVIETFFDSRLDLWERRLKQSSRKIKRRAAELVPKGLRTPKGSMVVLDDSDDSGNHILTKRHLPHKHDVERELSRFKVKVADRVNRLSASWASDSVVRTREKLSFVLGVCTLAGTCLLWGLSPTWFPVVYTVQAIIYLTWRVYSYKKQHFHYFLFDLCYFVNILDMTWLWFFPSSTVLFICCYCLTMGPLASAIITWRNSLVFHSIDKVTSLFIHIYPPLVFGIILFRYPNAGERYPGIVHVDDYGWIERIALSAVPYCLWQLTYWKEFISVDRHEKIASGQRENSFHYLLHDKHNPIGRALRGIPEGHRETWFIFGQLIYSIVFMIPASVLFLHSEMATYICLSVLFLVSTWNGATFYVEVFGRKFARELEKLRKEMDAMSATSSNSSGRTPSNPSTPTADENMPVEDRLDALANSPLILPGTNTPDVPEIPPLDRPKAE</sequence>
<evidence type="ECO:0000256" key="4">
    <source>
        <dbReference type="ARBA" id="ARBA00022516"/>
    </source>
</evidence>
<feature type="transmembrane region" description="Helical" evidence="14">
    <location>
        <begin position="199"/>
        <end position="220"/>
    </location>
</feature>
<feature type="transmembrane region" description="Helical" evidence="14">
    <location>
        <begin position="362"/>
        <end position="382"/>
    </location>
</feature>
<dbReference type="RefSeq" id="XP_060454746.1">
    <property type="nucleotide sequence ID" value="XM_060597898.1"/>
</dbReference>
<keyword evidence="8" id="KW-0443">Lipid metabolism</keyword>
<evidence type="ECO:0000256" key="1">
    <source>
        <dbReference type="ARBA" id="ARBA00004141"/>
    </source>
</evidence>
<evidence type="ECO:0000256" key="5">
    <source>
        <dbReference type="ARBA" id="ARBA00022679"/>
    </source>
</evidence>
<evidence type="ECO:0000256" key="2">
    <source>
        <dbReference type="ARBA" id="ARBA00006675"/>
    </source>
</evidence>
<dbReference type="PANTHER" id="PTHR31201">
    <property type="entry name" value="OS01G0585100 PROTEIN"/>
    <property type="match status" value="1"/>
</dbReference>
<keyword evidence="4" id="KW-0444">Lipid biosynthesis</keyword>
<evidence type="ECO:0000256" key="9">
    <source>
        <dbReference type="ARBA" id="ARBA00023136"/>
    </source>
</evidence>
<keyword evidence="7 14" id="KW-1133">Transmembrane helix</keyword>
<evidence type="ECO:0000256" key="7">
    <source>
        <dbReference type="ARBA" id="ARBA00022989"/>
    </source>
</evidence>
<name>A0AA48L1E1_9TREE</name>
<evidence type="ECO:0000256" key="3">
    <source>
        <dbReference type="ARBA" id="ARBA00019082"/>
    </source>
</evidence>
<dbReference type="AlphaFoldDB" id="A0AA48L1E1"/>
<evidence type="ECO:0000256" key="8">
    <source>
        <dbReference type="ARBA" id="ARBA00023098"/>
    </source>
</evidence>
<evidence type="ECO:0000313" key="16">
    <source>
        <dbReference type="Proteomes" id="UP001233271"/>
    </source>
</evidence>
<evidence type="ECO:0000256" key="11">
    <source>
        <dbReference type="ARBA" id="ARBA00023264"/>
    </source>
</evidence>
<dbReference type="InterPro" id="IPR021261">
    <property type="entry name" value="GPCAT"/>
</dbReference>
<feature type="transmembrane region" description="Helical" evidence="14">
    <location>
        <begin position="176"/>
        <end position="192"/>
    </location>
</feature>
<keyword evidence="9 14" id="KW-0472">Membrane</keyword>
<dbReference type="Proteomes" id="UP001233271">
    <property type="component" value="Chromosome 2"/>
</dbReference>
<keyword evidence="11" id="KW-1208">Phospholipid metabolism</keyword>
<dbReference type="GO" id="GO:0016746">
    <property type="term" value="F:acyltransferase activity"/>
    <property type="evidence" value="ECO:0007669"/>
    <property type="project" value="UniProtKB-KW"/>
</dbReference>
<feature type="region of interest" description="Disordered" evidence="13">
    <location>
        <begin position="427"/>
        <end position="490"/>
    </location>
</feature>
<feature type="transmembrane region" description="Helical" evidence="14">
    <location>
        <begin position="258"/>
        <end position="276"/>
    </location>
</feature>
<evidence type="ECO:0000256" key="13">
    <source>
        <dbReference type="SAM" id="MobiDB-lite"/>
    </source>
</evidence>
<evidence type="ECO:0000256" key="6">
    <source>
        <dbReference type="ARBA" id="ARBA00022692"/>
    </source>
</evidence>
<dbReference type="Pfam" id="PF10998">
    <property type="entry name" value="DUF2838"/>
    <property type="match status" value="1"/>
</dbReference>
<keyword evidence="16" id="KW-1185">Reference proteome</keyword>
<evidence type="ECO:0000313" key="15">
    <source>
        <dbReference type="EMBL" id="BEI89480.1"/>
    </source>
</evidence>
<comment type="subcellular location">
    <subcellularLocation>
        <location evidence="1">Membrane</location>
        <topology evidence="1">Multi-pass membrane protein</topology>
    </subcellularLocation>
</comment>
<evidence type="ECO:0000256" key="12">
    <source>
        <dbReference type="ARBA" id="ARBA00023315"/>
    </source>
</evidence>
<dbReference type="GeneID" id="85493351"/>
<keyword evidence="12" id="KW-0012">Acyltransferase</keyword>
<comment type="similarity">
    <text evidence="2">Belongs to the GPC1 family.</text>
</comment>
<keyword evidence="5" id="KW-0808">Transferase</keyword>
<reference evidence="15" key="1">
    <citation type="journal article" date="2023" name="BMC Genomics">
        <title>Chromosome-level genome assemblies of Cutaneotrichosporon spp. (Trichosporonales, Basidiomycota) reveal imbalanced evolution between nucleotide sequences and chromosome synteny.</title>
        <authorList>
            <person name="Kobayashi Y."/>
            <person name="Kayamori A."/>
            <person name="Aoki K."/>
            <person name="Shiwa Y."/>
            <person name="Matsutani M."/>
            <person name="Fujita N."/>
            <person name="Sugita T."/>
            <person name="Iwasaki W."/>
            <person name="Tanaka N."/>
            <person name="Takashima M."/>
        </authorList>
    </citation>
    <scope>NUCLEOTIDE SEQUENCE</scope>
    <source>
        <strain evidence="15">HIS019</strain>
    </source>
</reference>
<dbReference type="KEGG" id="ccac:CcaHIS019_0208420"/>
<proteinExistence type="inferred from homology"/>